<sequence length="469" mass="52036">MKKLLLILLSALLLLSGCTTTFQRSANSSKTVRIDPKPVAANDETKEIKLYFPSTAGGLLLELRNITEKSDSIKQILDEFLKGPKSSYELAGVPAGTQLISYELKQDVLYVNFSSEYSKATRDQVRALVTTLTELPNVNGIQILVEGQKQKNLGMTPMKREVLLGTVKYSPDWLKDIQNQVDEGKQLWRTDPLSVMRTEGGIVGFGPNDDFNVVKEGNGFAQVDVSSLGKGYIISLRQPVKKGNSGVWVIDSVSAKFTKIADADPSKGETFIYGRLLSIDIQNRTIKIQREYQDSPDMNNKVDSDIPVLKDAVIHFQKKIGISDNGYKYEEQDMRFEDMKVGSELGIILTKDKKARAIIVSDPTQIIKEPNIKIVQPKENQVVESPFKVEGTARVFEGTVNIELITSDGKLLDQTTAQATAGAPSWGEFQAMVSYQPLDKPVDGLLRVYSRSPKDGSQQDMVIIPIRLK</sequence>
<dbReference type="OrthoDB" id="9809406at2"/>
<dbReference type="Pfam" id="PF10646">
    <property type="entry name" value="Germane"/>
    <property type="match status" value="1"/>
</dbReference>
<evidence type="ECO:0000256" key="1">
    <source>
        <dbReference type="SAM" id="SignalP"/>
    </source>
</evidence>
<dbReference type="PROSITE" id="PS51257">
    <property type="entry name" value="PROKAR_LIPOPROTEIN"/>
    <property type="match status" value="1"/>
</dbReference>
<evidence type="ECO:0000313" key="3">
    <source>
        <dbReference type="EMBL" id="SHF59173.1"/>
    </source>
</evidence>
<dbReference type="RefSeq" id="WP_073345296.1">
    <property type="nucleotide sequence ID" value="NZ_FQVH01000031.1"/>
</dbReference>
<protein>
    <submittedName>
        <fullName evidence="3">Sporulation and spore germination</fullName>
    </submittedName>
</protein>
<dbReference type="InterPro" id="IPR018911">
    <property type="entry name" value="Gmad2_Ig-like_dom"/>
</dbReference>
<gene>
    <name evidence="3" type="ORF">SAMN02746089_02211</name>
</gene>
<evidence type="ECO:0000313" key="4">
    <source>
        <dbReference type="Proteomes" id="UP000184088"/>
    </source>
</evidence>
<organism evidence="3 4">
    <name type="scientific">Caldanaerobius fijiensis DSM 17918</name>
    <dbReference type="NCBI Taxonomy" id="1121256"/>
    <lineage>
        <taxon>Bacteria</taxon>
        <taxon>Bacillati</taxon>
        <taxon>Bacillota</taxon>
        <taxon>Clostridia</taxon>
        <taxon>Thermoanaerobacterales</taxon>
        <taxon>Thermoanaerobacteraceae</taxon>
        <taxon>Caldanaerobius</taxon>
    </lineage>
</organism>
<reference evidence="3 4" key="1">
    <citation type="submission" date="2016-11" db="EMBL/GenBank/DDBJ databases">
        <authorList>
            <person name="Jaros S."/>
            <person name="Januszkiewicz K."/>
            <person name="Wedrychowicz H."/>
        </authorList>
    </citation>
    <scope>NUCLEOTIDE SEQUENCE [LARGE SCALE GENOMIC DNA]</scope>
    <source>
        <strain evidence="3 4">DSM 17918</strain>
    </source>
</reference>
<dbReference type="STRING" id="1121256.SAMN02746089_02211"/>
<dbReference type="EMBL" id="FQVH01000031">
    <property type="protein sequence ID" value="SHF59173.1"/>
    <property type="molecule type" value="Genomic_DNA"/>
</dbReference>
<feature type="signal peptide" evidence="1">
    <location>
        <begin position="1"/>
        <end position="21"/>
    </location>
</feature>
<dbReference type="Pfam" id="PF10648">
    <property type="entry name" value="Gmad2"/>
    <property type="match status" value="1"/>
</dbReference>
<dbReference type="InterPro" id="IPR019606">
    <property type="entry name" value="GerMN"/>
</dbReference>
<dbReference type="AlphaFoldDB" id="A0A1M5CWQ2"/>
<keyword evidence="1" id="KW-0732">Signal</keyword>
<feature type="chain" id="PRO_5038478118" evidence="1">
    <location>
        <begin position="22"/>
        <end position="469"/>
    </location>
</feature>
<accession>A0A1M5CWQ2</accession>
<keyword evidence="4" id="KW-1185">Reference proteome</keyword>
<proteinExistence type="predicted"/>
<feature type="domain" description="GerMN" evidence="2">
    <location>
        <begin position="73"/>
        <end position="154"/>
    </location>
</feature>
<evidence type="ECO:0000259" key="2">
    <source>
        <dbReference type="SMART" id="SM00909"/>
    </source>
</evidence>
<name>A0A1M5CWQ2_9THEO</name>
<dbReference type="SMART" id="SM00909">
    <property type="entry name" value="Germane"/>
    <property type="match status" value="1"/>
</dbReference>
<dbReference type="Proteomes" id="UP000184088">
    <property type="component" value="Unassembled WGS sequence"/>
</dbReference>